<evidence type="ECO:0000256" key="1">
    <source>
        <dbReference type="ARBA" id="ARBA00001946"/>
    </source>
</evidence>
<evidence type="ECO:0000256" key="8">
    <source>
        <dbReference type="ARBA" id="ARBA00024334"/>
    </source>
</evidence>
<feature type="domain" description="EF-hand" evidence="12">
    <location>
        <begin position="602"/>
        <end position="637"/>
    </location>
</feature>
<comment type="cofactor">
    <cofactor evidence="1">
        <name>Mg(2+)</name>
        <dbReference type="ChEBI" id="CHEBI:18420"/>
    </cofactor>
</comment>
<feature type="region of interest" description="Disordered" evidence="10">
    <location>
        <begin position="1"/>
        <end position="100"/>
    </location>
</feature>
<dbReference type="InterPro" id="IPR011009">
    <property type="entry name" value="Kinase-like_dom_sf"/>
</dbReference>
<protein>
    <recommendedName>
        <fullName evidence="14">Calmodulin</fullName>
    </recommendedName>
</protein>
<evidence type="ECO:0000259" key="12">
    <source>
        <dbReference type="PROSITE" id="PS50222"/>
    </source>
</evidence>
<dbReference type="PROSITE" id="PS00018">
    <property type="entry name" value="EF_HAND_1"/>
    <property type="match status" value="2"/>
</dbReference>
<dbReference type="Pfam" id="PF00069">
    <property type="entry name" value="Pkinase"/>
    <property type="match status" value="1"/>
</dbReference>
<dbReference type="Gene3D" id="1.10.510.10">
    <property type="entry name" value="Transferase(Phosphotransferase) domain 1"/>
    <property type="match status" value="1"/>
</dbReference>
<dbReference type="FunFam" id="3.30.200.20:FF:000880">
    <property type="entry name" value="Predicted protein"/>
    <property type="match status" value="1"/>
</dbReference>
<dbReference type="PROSITE" id="PS00108">
    <property type="entry name" value="PROTEIN_KINASE_ST"/>
    <property type="match status" value="1"/>
</dbReference>
<evidence type="ECO:0000259" key="11">
    <source>
        <dbReference type="PROSITE" id="PS50011"/>
    </source>
</evidence>
<feature type="domain" description="EF-hand" evidence="12">
    <location>
        <begin position="489"/>
        <end position="524"/>
    </location>
</feature>
<dbReference type="PROSITE" id="PS50222">
    <property type="entry name" value="EF_HAND_2"/>
    <property type="match status" value="2"/>
</dbReference>
<gene>
    <name evidence="13" type="ORF">TDUB1175_LOCUS47</name>
</gene>
<dbReference type="AlphaFoldDB" id="A0A7R9VBA5"/>
<feature type="binding site" evidence="9">
    <location>
        <position position="175"/>
    </location>
    <ligand>
        <name>ATP</name>
        <dbReference type="ChEBI" id="CHEBI:30616"/>
    </ligand>
</feature>
<dbReference type="GO" id="GO:0005509">
    <property type="term" value="F:calcium ion binding"/>
    <property type="evidence" value="ECO:0007669"/>
    <property type="project" value="InterPro"/>
</dbReference>
<dbReference type="FunFam" id="1.10.510.10:FF:000475">
    <property type="entry name" value="Calcium-dependent protein kinase 5"/>
    <property type="match status" value="1"/>
</dbReference>
<evidence type="ECO:0000256" key="6">
    <source>
        <dbReference type="ARBA" id="ARBA00022837"/>
    </source>
</evidence>
<dbReference type="PROSITE" id="PS00107">
    <property type="entry name" value="PROTEIN_KINASE_ATP"/>
    <property type="match status" value="1"/>
</dbReference>
<dbReference type="Pfam" id="PF00036">
    <property type="entry name" value="EF-hand_1"/>
    <property type="match status" value="1"/>
</dbReference>
<dbReference type="InterPro" id="IPR017441">
    <property type="entry name" value="Protein_kinase_ATP_BS"/>
</dbReference>
<feature type="domain" description="Protein kinase" evidence="11">
    <location>
        <begin position="142"/>
        <end position="403"/>
    </location>
</feature>
<dbReference type="SMART" id="SM00054">
    <property type="entry name" value="EFh"/>
    <property type="match status" value="2"/>
</dbReference>
<sequence>MGNEISTGSLARVSHSKKSKKHKGGTTGGNGGGAVTPANGSAHSSSDRGSKHRHENDAPASAPASKAAEREEGGTTTTAAAESRRTNGGGGGGKSGKKGVLISEPSAASFGDKRDANRKIPSRQHDCPVIEDALADVRVKYHIAPREVGHGHYGVVRKCMDRKTREWYAIKSIRKSKVGKIEVLRREVGLLREVSHPNIIKLVDVYEDVKYLHLITELCTGGELFDRIIAKTQSDEGHFSERDAAKIVRCILDAIAYCHDKKQIVHRDLKPENFLFKTEADDADIKIIDFGLSRHDTQNYGVMKTKVGTPYYVAPEVLNREYTKSCDIWSIGVITYILLCGYPPFYGDNDNQIFDSVRTGRFDFPRPDWDNISSAAKDFICALLRKDPRMRLSAAEALRHRWIREFAPVVVEAAPQKKEEKKARQEEKEAGDNSKEVTEDGVEVGNGGDDAAARIRHEGDHCITFRRYRGMQKLKKAALGHIAAHLTQSEVGSLGTVFRDLDDDGDGIITLRELDVAISGTNVNNGKTATVSIDPAVVSDLRQLRDDLCLTGEDTLNWRDFLASTMDRKTALREDKIKEAFDHFKSTEGECLLVPDLVDMFGGEGHAKEIIGDLDEDHDGRITYEEFRRMLTESFSEHEEAVMVGA</sequence>
<keyword evidence="7 9" id="KW-0067">ATP-binding</keyword>
<evidence type="ECO:0000256" key="9">
    <source>
        <dbReference type="PROSITE-ProRule" id="PRU10141"/>
    </source>
</evidence>
<evidence type="ECO:0000256" key="5">
    <source>
        <dbReference type="ARBA" id="ARBA00022777"/>
    </source>
</evidence>
<keyword evidence="2" id="KW-0723">Serine/threonine-protein kinase</keyword>
<dbReference type="SMART" id="SM00220">
    <property type="entry name" value="S_TKc"/>
    <property type="match status" value="1"/>
</dbReference>
<dbReference type="PROSITE" id="PS50011">
    <property type="entry name" value="PROTEIN_KINASE_DOM"/>
    <property type="match status" value="1"/>
</dbReference>
<dbReference type="PANTHER" id="PTHR24349">
    <property type="entry name" value="SERINE/THREONINE-PROTEIN KINASE"/>
    <property type="match status" value="1"/>
</dbReference>
<evidence type="ECO:0000256" key="3">
    <source>
        <dbReference type="ARBA" id="ARBA00022679"/>
    </source>
</evidence>
<name>A0A7R9VBA5_9STRA</name>
<dbReference type="CDD" id="cd05117">
    <property type="entry name" value="STKc_CAMK"/>
    <property type="match status" value="1"/>
</dbReference>
<feature type="region of interest" description="Disordered" evidence="10">
    <location>
        <begin position="105"/>
        <end position="124"/>
    </location>
</feature>
<dbReference type="GO" id="GO:0004674">
    <property type="term" value="F:protein serine/threonine kinase activity"/>
    <property type="evidence" value="ECO:0007669"/>
    <property type="project" value="UniProtKB-KW"/>
</dbReference>
<dbReference type="InterPro" id="IPR008271">
    <property type="entry name" value="Ser/Thr_kinase_AS"/>
</dbReference>
<dbReference type="SUPFAM" id="SSF47473">
    <property type="entry name" value="EF-hand"/>
    <property type="match status" value="1"/>
</dbReference>
<dbReference type="SUPFAM" id="SSF56112">
    <property type="entry name" value="Protein kinase-like (PK-like)"/>
    <property type="match status" value="1"/>
</dbReference>
<dbReference type="Gene3D" id="1.10.238.10">
    <property type="entry name" value="EF-hand"/>
    <property type="match status" value="2"/>
</dbReference>
<keyword evidence="5" id="KW-0418">Kinase</keyword>
<accession>A0A7R9VBA5</accession>
<dbReference type="InterPro" id="IPR011992">
    <property type="entry name" value="EF-hand-dom_pair"/>
</dbReference>
<comment type="similarity">
    <text evidence="8">Belongs to the protein kinase superfamily. Ser/Thr protein kinase family. CDPK subfamily.</text>
</comment>
<keyword evidence="3" id="KW-0808">Transferase</keyword>
<dbReference type="GO" id="GO:0005524">
    <property type="term" value="F:ATP binding"/>
    <property type="evidence" value="ECO:0007669"/>
    <property type="project" value="UniProtKB-UniRule"/>
</dbReference>
<evidence type="ECO:0008006" key="14">
    <source>
        <dbReference type="Google" id="ProtNLM"/>
    </source>
</evidence>
<evidence type="ECO:0000256" key="7">
    <source>
        <dbReference type="ARBA" id="ARBA00022840"/>
    </source>
</evidence>
<dbReference type="InterPro" id="IPR000719">
    <property type="entry name" value="Prot_kinase_dom"/>
</dbReference>
<feature type="compositionally biased region" description="Basic residues" evidence="10">
    <location>
        <begin position="14"/>
        <end position="24"/>
    </location>
</feature>
<dbReference type="InterPro" id="IPR002048">
    <property type="entry name" value="EF_hand_dom"/>
</dbReference>
<evidence type="ECO:0000256" key="2">
    <source>
        <dbReference type="ARBA" id="ARBA00022527"/>
    </source>
</evidence>
<dbReference type="Pfam" id="PF13202">
    <property type="entry name" value="EF-hand_5"/>
    <property type="match status" value="1"/>
</dbReference>
<feature type="compositionally biased region" description="Basic and acidic residues" evidence="10">
    <location>
        <begin position="415"/>
        <end position="438"/>
    </location>
</feature>
<organism evidence="13">
    <name type="scientific">Pseudictyota dubia</name>
    <dbReference type="NCBI Taxonomy" id="2749911"/>
    <lineage>
        <taxon>Eukaryota</taxon>
        <taxon>Sar</taxon>
        <taxon>Stramenopiles</taxon>
        <taxon>Ochrophyta</taxon>
        <taxon>Bacillariophyta</taxon>
        <taxon>Mediophyceae</taxon>
        <taxon>Biddulphiophycidae</taxon>
        <taxon>Eupodiscales</taxon>
        <taxon>Odontellaceae</taxon>
        <taxon>Pseudictyota</taxon>
    </lineage>
</organism>
<evidence type="ECO:0000313" key="13">
    <source>
        <dbReference type="EMBL" id="CAD8290402.1"/>
    </source>
</evidence>
<proteinExistence type="inferred from homology"/>
<feature type="compositionally biased region" description="Gly residues" evidence="10">
    <location>
        <begin position="25"/>
        <end position="34"/>
    </location>
</feature>
<feature type="region of interest" description="Disordered" evidence="10">
    <location>
        <begin position="414"/>
        <end position="453"/>
    </location>
</feature>
<dbReference type="InterPro" id="IPR050205">
    <property type="entry name" value="CDPK_Ser/Thr_kinases"/>
</dbReference>
<dbReference type="InterPro" id="IPR018247">
    <property type="entry name" value="EF_Hand_1_Ca_BS"/>
</dbReference>
<feature type="compositionally biased region" description="Basic and acidic residues" evidence="10">
    <location>
        <begin position="45"/>
        <end position="57"/>
    </location>
</feature>
<reference evidence="13" key="1">
    <citation type="submission" date="2021-01" db="EMBL/GenBank/DDBJ databases">
        <authorList>
            <person name="Corre E."/>
            <person name="Pelletier E."/>
            <person name="Niang G."/>
            <person name="Scheremetjew M."/>
            <person name="Finn R."/>
            <person name="Kale V."/>
            <person name="Holt S."/>
            <person name="Cochrane G."/>
            <person name="Meng A."/>
            <person name="Brown T."/>
            <person name="Cohen L."/>
        </authorList>
    </citation>
    <scope>NUCLEOTIDE SEQUENCE</scope>
    <source>
        <strain evidence="13">CCMP147</strain>
    </source>
</reference>
<evidence type="ECO:0000256" key="4">
    <source>
        <dbReference type="ARBA" id="ARBA00022741"/>
    </source>
</evidence>
<keyword evidence="6" id="KW-0106">Calcium</keyword>
<evidence type="ECO:0000256" key="10">
    <source>
        <dbReference type="SAM" id="MobiDB-lite"/>
    </source>
</evidence>
<feature type="compositionally biased region" description="Basic and acidic residues" evidence="10">
    <location>
        <begin position="111"/>
        <end position="124"/>
    </location>
</feature>
<keyword evidence="4 9" id="KW-0547">Nucleotide-binding</keyword>
<dbReference type="Gene3D" id="3.30.200.20">
    <property type="entry name" value="Phosphorylase Kinase, domain 1"/>
    <property type="match status" value="1"/>
</dbReference>
<dbReference type="EMBL" id="HBED01000069">
    <property type="protein sequence ID" value="CAD8290402.1"/>
    <property type="molecule type" value="Transcribed_RNA"/>
</dbReference>